<dbReference type="EMBL" id="CAJOBI010336569">
    <property type="protein sequence ID" value="CAF5206761.1"/>
    <property type="molecule type" value="Genomic_DNA"/>
</dbReference>
<reference evidence="1" key="1">
    <citation type="submission" date="2021-02" db="EMBL/GenBank/DDBJ databases">
        <authorList>
            <person name="Nowell W R."/>
        </authorList>
    </citation>
    <scope>NUCLEOTIDE SEQUENCE</scope>
</reference>
<protein>
    <submittedName>
        <fullName evidence="1">Uncharacterized protein</fullName>
    </submittedName>
</protein>
<feature type="non-terminal residue" evidence="1">
    <location>
        <position position="109"/>
    </location>
</feature>
<accession>A0A8S3IWM2</accession>
<comment type="caution">
    <text evidence="1">The sequence shown here is derived from an EMBL/GenBank/DDBJ whole genome shotgun (WGS) entry which is preliminary data.</text>
</comment>
<sequence length="109" mass="12380">EVLNRPRPSLYESVSIEVPDITITKRNEPIRTSTENDQNRNLVIPTLTVTPVDATTARIQTLRQKLFSTPLQNLPSAMQYLKEEDDLLINRTLPTSETTVTLVFDDDLV</sequence>
<gene>
    <name evidence="1" type="ORF">SMN809_LOCUS77133</name>
</gene>
<evidence type="ECO:0000313" key="1">
    <source>
        <dbReference type="EMBL" id="CAF5206761.1"/>
    </source>
</evidence>
<organism evidence="1 2">
    <name type="scientific">Rotaria magnacalcarata</name>
    <dbReference type="NCBI Taxonomy" id="392030"/>
    <lineage>
        <taxon>Eukaryota</taxon>
        <taxon>Metazoa</taxon>
        <taxon>Spiralia</taxon>
        <taxon>Gnathifera</taxon>
        <taxon>Rotifera</taxon>
        <taxon>Eurotatoria</taxon>
        <taxon>Bdelloidea</taxon>
        <taxon>Philodinida</taxon>
        <taxon>Philodinidae</taxon>
        <taxon>Rotaria</taxon>
    </lineage>
</organism>
<dbReference type="Proteomes" id="UP000676336">
    <property type="component" value="Unassembled WGS sequence"/>
</dbReference>
<proteinExistence type="predicted"/>
<evidence type="ECO:0000313" key="2">
    <source>
        <dbReference type="Proteomes" id="UP000676336"/>
    </source>
</evidence>
<name>A0A8S3IWM2_9BILA</name>
<dbReference type="AlphaFoldDB" id="A0A8S3IWM2"/>